<proteinExistence type="predicted"/>
<feature type="region of interest" description="Disordered" evidence="1">
    <location>
        <begin position="1"/>
        <end position="45"/>
    </location>
</feature>
<dbReference type="Proteomes" id="UP001161247">
    <property type="component" value="Chromosome 5"/>
</dbReference>
<organism evidence="2 3">
    <name type="scientific">Oldenlandia corymbosa var. corymbosa</name>
    <dbReference type="NCBI Taxonomy" id="529605"/>
    <lineage>
        <taxon>Eukaryota</taxon>
        <taxon>Viridiplantae</taxon>
        <taxon>Streptophyta</taxon>
        <taxon>Embryophyta</taxon>
        <taxon>Tracheophyta</taxon>
        <taxon>Spermatophyta</taxon>
        <taxon>Magnoliopsida</taxon>
        <taxon>eudicotyledons</taxon>
        <taxon>Gunneridae</taxon>
        <taxon>Pentapetalae</taxon>
        <taxon>asterids</taxon>
        <taxon>lamiids</taxon>
        <taxon>Gentianales</taxon>
        <taxon>Rubiaceae</taxon>
        <taxon>Rubioideae</taxon>
        <taxon>Spermacoceae</taxon>
        <taxon>Hedyotis-Oldenlandia complex</taxon>
        <taxon>Oldenlandia</taxon>
    </lineage>
</organism>
<dbReference type="AlphaFoldDB" id="A0AAV1DFV1"/>
<accession>A0AAV1DFV1</accession>
<sequence length="147" mass="16496">MSENEMKTVDSHKEASTSGLTEKEKIQIPIDVDHLSPPTQQGNRLLSKEKLSAILEKSSKEENLGKTWDDEGKMDDFEKTETQLIVYKEPLATIPPINLSAMFDILANLRVEQVGVSEAGFVNQENEFLDEIASDSDTKMAYDETMD</sequence>
<name>A0AAV1DFV1_OLDCO</name>
<protein>
    <submittedName>
        <fullName evidence="2">OLC1v1005096C1</fullName>
    </submittedName>
</protein>
<evidence type="ECO:0000256" key="1">
    <source>
        <dbReference type="SAM" id="MobiDB-lite"/>
    </source>
</evidence>
<keyword evidence="3" id="KW-1185">Reference proteome</keyword>
<evidence type="ECO:0000313" key="2">
    <source>
        <dbReference type="EMBL" id="CAI9106041.1"/>
    </source>
</evidence>
<gene>
    <name evidence="2" type="ORF">OLC1_LOCUS14619</name>
</gene>
<evidence type="ECO:0000313" key="3">
    <source>
        <dbReference type="Proteomes" id="UP001161247"/>
    </source>
</evidence>
<reference evidence="2" key="1">
    <citation type="submission" date="2023-03" db="EMBL/GenBank/DDBJ databases">
        <authorList>
            <person name="Julca I."/>
        </authorList>
    </citation>
    <scope>NUCLEOTIDE SEQUENCE</scope>
</reference>
<dbReference type="EMBL" id="OX459122">
    <property type="protein sequence ID" value="CAI9106041.1"/>
    <property type="molecule type" value="Genomic_DNA"/>
</dbReference>
<feature type="compositionally biased region" description="Basic and acidic residues" evidence="1">
    <location>
        <begin position="1"/>
        <end position="34"/>
    </location>
</feature>